<evidence type="ECO:0000256" key="1">
    <source>
        <dbReference type="PROSITE-ProRule" id="PRU00182"/>
    </source>
</evidence>
<proteinExistence type="predicted"/>
<dbReference type="OrthoDB" id="9792407at2"/>
<evidence type="ECO:0000313" key="4">
    <source>
        <dbReference type="EMBL" id="QDU95806.1"/>
    </source>
</evidence>
<keyword evidence="5" id="KW-1185">Reference proteome</keyword>
<feature type="signal peptide" evidence="2">
    <location>
        <begin position="1"/>
        <end position="24"/>
    </location>
</feature>
<dbReference type="EMBL" id="CP036433">
    <property type="protein sequence ID" value="QDU95806.1"/>
    <property type="molecule type" value="Genomic_DNA"/>
</dbReference>
<organism evidence="4 5">
    <name type="scientific">Lignipirellula cremea</name>
    <dbReference type="NCBI Taxonomy" id="2528010"/>
    <lineage>
        <taxon>Bacteria</taxon>
        <taxon>Pseudomonadati</taxon>
        <taxon>Planctomycetota</taxon>
        <taxon>Planctomycetia</taxon>
        <taxon>Pirellulales</taxon>
        <taxon>Pirellulaceae</taxon>
        <taxon>Lignipirellula</taxon>
    </lineage>
</organism>
<dbReference type="InterPro" id="IPR010496">
    <property type="entry name" value="AL/BT2_dom"/>
</dbReference>
<dbReference type="GO" id="GO:0016787">
    <property type="term" value="F:hydrolase activity"/>
    <property type="evidence" value="ECO:0007669"/>
    <property type="project" value="InterPro"/>
</dbReference>
<dbReference type="Pfam" id="PF06439">
    <property type="entry name" value="3keto-disac_hyd"/>
    <property type="match status" value="1"/>
</dbReference>
<dbReference type="KEGG" id="lcre:Pla8534_36230"/>
<dbReference type="Proteomes" id="UP000317648">
    <property type="component" value="Chromosome"/>
</dbReference>
<evidence type="ECO:0000256" key="2">
    <source>
        <dbReference type="SAM" id="SignalP"/>
    </source>
</evidence>
<dbReference type="GO" id="GO:0003723">
    <property type="term" value="F:RNA binding"/>
    <property type="evidence" value="ECO:0007669"/>
    <property type="project" value="UniProtKB-KW"/>
</dbReference>
<feature type="domain" description="3-keto-alpha-glucoside-1,2-lyase/3-keto-2-hydroxy-glucal hydratase" evidence="3">
    <location>
        <begin position="46"/>
        <end position="232"/>
    </location>
</feature>
<dbReference type="PROSITE" id="PS50889">
    <property type="entry name" value="S4"/>
    <property type="match status" value="1"/>
</dbReference>
<feature type="chain" id="PRO_5021892481" description="3-keto-alpha-glucoside-1,2-lyase/3-keto-2-hydroxy-glucal hydratase domain-containing protein" evidence="2">
    <location>
        <begin position="25"/>
        <end position="612"/>
    </location>
</feature>
<sequence precursor="true">MMSTRMIRLMLLGPLLAAALTAAADEPRKAGGDLPAAPARFKVGEPVSLFDGKTLDGWVTEDGKPVTQGWKVEDGTIHRDGRGGNIFYEQEVGDFELQFEWKIVAGGNNGVKYRVRKYGNRMLGCEYQILGDSPRKLSKGSTGSLYALYEPSEKAVPHPVGEWNTAKIVAHGPIIEHWMNGEKIVEADLESEEWRTRLAQSKFSPHADFARNSQGRIMLTEHGSKVWFRNLVLTPLPTKEIRPLPPVPAERKIQPPSKQEAAHYKLDPSFFQKCTRVQDILIAASSEVSDDAIREAAYQFDRIMQNIEPEVARRIREREVLCLLIGHAEFTSDLPQFATTKTGKDLDFYNWRQRGFLTHKEGRPTVVFAEEDVLEYEGGMQRESILVHEFGHVIHGAGFDETLQKRLTETFERARAKGIWMDGRAAQRFRRVKSETPVSLLAALTEAFPDQPAGLLRKCLEGGDILVNGETTNANVQVSKDDRVLIVFGGPKECYAHKNRAEYWAEGVQCWYNTNRTMDHDHNHIHTREQLEAYDPHLAQLCADVLGNSSWRFVSPRDRAGTEHLAHFDPAQSPTAIDPEHIQEAANDYYDTYWKDYWKRLHVKYKDKSESP</sequence>
<accession>A0A518DVE0</accession>
<dbReference type="Gene3D" id="2.60.120.560">
    <property type="entry name" value="Exo-inulinase, domain 1"/>
    <property type="match status" value="1"/>
</dbReference>
<keyword evidence="1" id="KW-0694">RNA-binding</keyword>
<evidence type="ECO:0000313" key="5">
    <source>
        <dbReference type="Proteomes" id="UP000317648"/>
    </source>
</evidence>
<dbReference type="AlphaFoldDB" id="A0A518DVE0"/>
<dbReference type="RefSeq" id="WP_145054503.1">
    <property type="nucleotide sequence ID" value="NZ_CP036433.1"/>
</dbReference>
<evidence type="ECO:0000259" key="3">
    <source>
        <dbReference type="Pfam" id="PF06439"/>
    </source>
</evidence>
<protein>
    <recommendedName>
        <fullName evidence="3">3-keto-alpha-glucoside-1,2-lyase/3-keto-2-hydroxy-glucal hydratase domain-containing protein</fullName>
    </recommendedName>
</protein>
<keyword evidence="2" id="KW-0732">Signal</keyword>
<reference evidence="4 5" key="1">
    <citation type="submission" date="2019-02" db="EMBL/GenBank/DDBJ databases">
        <title>Deep-cultivation of Planctomycetes and their phenomic and genomic characterization uncovers novel biology.</title>
        <authorList>
            <person name="Wiegand S."/>
            <person name="Jogler M."/>
            <person name="Boedeker C."/>
            <person name="Pinto D."/>
            <person name="Vollmers J."/>
            <person name="Rivas-Marin E."/>
            <person name="Kohn T."/>
            <person name="Peeters S.H."/>
            <person name="Heuer A."/>
            <person name="Rast P."/>
            <person name="Oberbeckmann S."/>
            <person name="Bunk B."/>
            <person name="Jeske O."/>
            <person name="Meyerdierks A."/>
            <person name="Storesund J.E."/>
            <person name="Kallscheuer N."/>
            <person name="Luecker S."/>
            <person name="Lage O.M."/>
            <person name="Pohl T."/>
            <person name="Merkel B.J."/>
            <person name="Hornburger P."/>
            <person name="Mueller R.-W."/>
            <person name="Bruemmer F."/>
            <person name="Labrenz M."/>
            <person name="Spormann A.M."/>
            <person name="Op den Camp H."/>
            <person name="Overmann J."/>
            <person name="Amann R."/>
            <person name="Jetten M.S.M."/>
            <person name="Mascher T."/>
            <person name="Medema M.H."/>
            <person name="Devos D.P."/>
            <person name="Kaster A.-K."/>
            <person name="Ovreas L."/>
            <person name="Rohde M."/>
            <person name="Galperin M.Y."/>
            <person name="Jogler C."/>
        </authorList>
    </citation>
    <scope>NUCLEOTIDE SEQUENCE [LARGE SCALE GENOMIC DNA]</scope>
    <source>
        <strain evidence="4 5">Pla85_3_4</strain>
    </source>
</reference>
<name>A0A518DVE0_9BACT</name>
<gene>
    <name evidence="4" type="ORF">Pla8534_36230</name>
</gene>